<dbReference type="Proteomes" id="UP000823611">
    <property type="component" value="Unassembled WGS sequence"/>
</dbReference>
<reference evidence="2" key="1">
    <citation type="submission" date="2020-10" db="EMBL/GenBank/DDBJ databases">
        <authorList>
            <person name="Gilroy R."/>
        </authorList>
    </citation>
    <scope>NUCLEOTIDE SEQUENCE</scope>
    <source>
        <strain evidence="2">F6-4510</strain>
    </source>
</reference>
<dbReference type="InterPro" id="IPR004843">
    <property type="entry name" value="Calcineurin-like_PHP"/>
</dbReference>
<dbReference type="InterPro" id="IPR014578">
    <property type="entry name" value="Pesterase_CT488"/>
</dbReference>
<dbReference type="Pfam" id="PF00149">
    <property type="entry name" value="Metallophos"/>
    <property type="match status" value="1"/>
</dbReference>
<dbReference type="AlphaFoldDB" id="A0A9D9DWK0"/>
<organism evidence="2 3">
    <name type="scientific">Candidatus Fimicola merdigallinarum</name>
    <dbReference type="NCBI Taxonomy" id="2840819"/>
    <lineage>
        <taxon>Bacteria</taxon>
        <taxon>Bacillati</taxon>
        <taxon>Bacillota</taxon>
        <taxon>Clostridia</taxon>
        <taxon>Lachnospirales</taxon>
        <taxon>Lachnospiraceae</taxon>
        <taxon>Lachnospiraceae incertae sedis</taxon>
        <taxon>Candidatus Fimicola</taxon>
    </lineage>
</organism>
<proteinExistence type="predicted"/>
<dbReference type="PANTHER" id="PTHR31302">
    <property type="entry name" value="TRANSMEMBRANE PROTEIN WITH METALLOPHOSPHOESTERASE DOMAIN-RELATED"/>
    <property type="match status" value="1"/>
</dbReference>
<evidence type="ECO:0000313" key="3">
    <source>
        <dbReference type="Proteomes" id="UP000823611"/>
    </source>
</evidence>
<reference evidence="2" key="2">
    <citation type="journal article" date="2021" name="PeerJ">
        <title>Extensive microbial diversity within the chicken gut microbiome revealed by metagenomics and culture.</title>
        <authorList>
            <person name="Gilroy R."/>
            <person name="Ravi A."/>
            <person name="Getino M."/>
            <person name="Pursley I."/>
            <person name="Horton D.L."/>
            <person name="Alikhan N.F."/>
            <person name="Baker D."/>
            <person name="Gharbi K."/>
            <person name="Hall N."/>
            <person name="Watson M."/>
            <person name="Adriaenssens E.M."/>
            <person name="Foster-Nyarko E."/>
            <person name="Jarju S."/>
            <person name="Secka A."/>
            <person name="Antonio M."/>
            <person name="Oren A."/>
            <person name="Chaudhuri R.R."/>
            <person name="La Ragione R."/>
            <person name="Hildebrand F."/>
            <person name="Pallen M.J."/>
        </authorList>
    </citation>
    <scope>NUCLEOTIDE SEQUENCE</scope>
    <source>
        <strain evidence="2">F6-4510</strain>
    </source>
</reference>
<dbReference type="SUPFAM" id="SSF56300">
    <property type="entry name" value="Metallo-dependent phosphatases"/>
    <property type="match status" value="1"/>
</dbReference>
<dbReference type="Gene3D" id="3.60.21.10">
    <property type="match status" value="1"/>
</dbReference>
<gene>
    <name evidence="2" type="ORF">IAC55_05770</name>
</gene>
<dbReference type="PIRSF" id="PIRSF033094">
    <property type="entry name" value="Pesterase_CT488"/>
    <property type="match status" value="1"/>
</dbReference>
<dbReference type="EMBL" id="JADIMX010000107">
    <property type="protein sequence ID" value="MBO8434808.1"/>
    <property type="molecule type" value="Genomic_DNA"/>
</dbReference>
<name>A0A9D9DWK0_9FIRM</name>
<comment type="caution">
    <text evidence="2">The sequence shown here is derived from an EMBL/GenBank/DDBJ whole genome shotgun (WGS) entry which is preliminary data.</text>
</comment>
<evidence type="ECO:0000259" key="1">
    <source>
        <dbReference type="Pfam" id="PF00149"/>
    </source>
</evidence>
<dbReference type="InterPro" id="IPR051158">
    <property type="entry name" value="Metallophosphoesterase_sf"/>
</dbReference>
<feature type="domain" description="Calcineurin-like phosphoesterase" evidence="1">
    <location>
        <begin position="5"/>
        <end position="197"/>
    </location>
</feature>
<evidence type="ECO:0000313" key="2">
    <source>
        <dbReference type="EMBL" id="MBO8434808.1"/>
    </source>
</evidence>
<protein>
    <submittedName>
        <fullName evidence="2">Metallophosphoesterase</fullName>
    </submittedName>
</protein>
<dbReference type="InterPro" id="IPR029052">
    <property type="entry name" value="Metallo-depent_PP-like"/>
</dbReference>
<dbReference type="GO" id="GO:0016787">
    <property type="term" value="F:hydrolase activity"/>
    <property type="evidence" value="ECO:0007669"/>
    <property type="project" value="InterPro"/>
</dbReference>
<sequence>MGLFALSDLHLSFFKEKPMDIFGDNWENHWQKIKDNWERTISDNDTVIIAGDISWGCGLDEATPDLEFVNNLKGRKIILQGNHDYWWNSVSKVRKAFPNMTFIKNDFTTYENYAICGSRGWLCPNDISFTEYDEKLYNREVIRVRLSLDSAVKSGYKDNIIIALHYPPMNEKREYSEFMKIIDEYNIKNVIYGHLHGKETLKNVLDGEYNGVRYNFTSADYIDFCPVKIL</sequence>
<accession>A0A9D9DWK0</accession>
<dbReference type="PANTHER" id="PTHR31302:SF22">
    <property type="entry name" value="PHOSPHOESTERASE"/>
    <property type="match status" value="1"/>
</dbReference>